<dbReference type="AlphaFoldDB" id="A0A3N2RD30"/>
<evidence type="ECO:0000256" key="1">
    <source>
        <dbReference type="ARBA" id="ARBA00001637"/>
    </source>
</evidence>
<comment type="function">
    <text evidence="6">Catalyzes the conversion of (8S)-3',8-cyclo-7,8-dihydroguanosine 5'-triphosphate to cyclic pyranopterin monophosphate (cPMP).</text>
</comment>
<dbReference type="InterPro" id="IPR036522">
    <property type="entry name" value="MoaC_sf"/>
</dbReference>
<evidence type="ECO:0000259" key="7">
    <source>
        <dbReference type="Pfam" id="PF01967"/>
    </source>
</evidence>
<evidence type="ECO:0000313" key="9">
    <source>
        <dbReference type="Proteomes" id="UP000275910"/>
    </source>
</evidence>
<keyword evidence="4" id="KW-0501">Molybdenum cofactor biosynthesis</keyword>
<dbReference type="SUPFAM" id="SSF55040">
    <property type="entry name" value="Molybdenum cofactor biosynthesis protein C, MoaC"/>
    <property type="match status" value="1"/>
</dbReference>
<accession>A0A3N2RD30</accession>
<protein>
    <recommendedName>
        <fullName evidence="3">cyclic pyranopterin monophosphate synthase</fullName>
        <ecNumber evidence="3">4.6.1.17</ecNumber>
    </recommendedName>
</protein>
<evidence type="ECO:0000256" key="3">
    <source>
        <dbReference type="ARBA" id="ARBA00012575"/>
    </source>
</evidence>
<name>A0A3N2RD30_LYSEN</name>
<comment type="caution">
    <text evidence="8">The sequence shown here is derived from an EMBL/GenBank/DDBJ whole genome shotgun (WGS) entry which is preliminary data.</text>
</comment>
<dbReference type="CDD" id="cd01420">
    <property type="entry name" value="MoaC_PE"/>
    <property type="match status" value="1"/>
</dbReference>
<keyword evidence="5 8" id="KW-0456">Lyase</keyword>
<gene>
    <name evidence="8" type="primary">moaC</name>
    <name evidence="8" type="ORF">D9T17_19015</name>
</gene>
<dbReference type="Pfam" id="PF01967">
    <property type="entry name" value="MoaC"/>
    <property type="match status" value="1"/>
</dbReference>
<reference evidence="8 9" key="1">
    <citation type="submission" date="2018-10" db="EMBL/GenBank/DDBJ databases">
        <title>The genome of Lysobacter enzymogenes OH11.</title>
        <authorList>
            <person name="Liu F."/>
            <person name="Zhao Y."/>
            <person name="Qian G."/>
            <person name="Chen Y."/>
            <person name="Xu H."/>
        </authorList>
    </citation>
    <scope>NUCLEOTIDE SEQUENCE [LARGE SCALE GENOMIC DNA]</scope>
    <source>
        <strain evidence="8 9">OH11</strain>
    </source>
</reference>
<evidence type="ECO:0000313" key="8">
    <source>
        <dbReference type="EMBL" id="ROU05382.1"/>
    </source>
</evidence>
<dbReference type="NCBIfam" id="NF006870">
    <property type="entry name" value="PRK09364.1"/>
    <property type="match status" value="1"/>
</dbReference>
<evidence type="ECO:0000256" key="6">
    <source>
        <dbReference type="ARBA" id="ARBA00055087"/>
    </source>
</evidence>
<dbReference type="InterPro" id="IPR002820">
    <property type="entry name" value="Mopterin_CF_biosynth-C_dom"/>
</dbReference>
<dbReference type="InterPro" id="IPR023045">
    <property type="entry name" value="MoaC"/>
</dbReference>
<organism evidence="8 9">
    <name type="scientific">Lysobacter enzymogenes</name>
    <dbReference type="NCBI Taxonomy" id="69"/>
    <lineage>
        <taxon>Bacteria</taxon>
        <taxon>Pseudomonadati</taxon>
        <taxon>Pseudomonadota</taxon>
        <taxon>Gammaproteobacteria</taxon>
        <taxon>Lysobacterales</taxon>
        <taxon>Lysobacteraceae</taxon>
        <taxon>Lysobacter</taxon>
    </lineage>
</organism>
<dbReference type="EMBL" id="RCTY01000046">
    <property type="protein sequence ID" value="ROU05382.1"/>
    <property type="molecule type" value="Genomic_DNA"/>
</dbReference>
<evidence type="ECO:0000256" key="4">
    <source>
        <dbReference type="ARBA" id="ARBA00023150"/>
    </source>
</evidence>
<evidence type="ECO:0000256" key="5">
    <source>
        <dbReference type="ARBA" id="ARBA00023239"/>
    </source>
</evidence>
<dbReference type="NCBIfam" id="TIGR00581">
    <property type="entry name" value="moaC"/>
    <property type="match status" value="1"/>
</dbReference>
<dbReference type="Proteomes" id="UP000275910">
    <property type="component" value="Unassembled WGS sequence"/>
</dbReference>
<dbReference type="GO" id="GO:0061799">
    <property type="term" value="F:cyclic pyranopterin monophosphate synthase activity"/>
    <property type="evidence" value="ECO:0007669"/>
    <property type="project" value="UniProtKB-EC"/>
</dbReference>
<dbReference type="InterPro" id="IPR047594">
    <property type="entry name" value="MoaC_bact/euk"/>
</dbReference>
<proteinExistence type="predicted"/>
<dbReference type="EC" id="4.6.1.17" evidence="3"/>
<dbReference type="GO" id="GO:0006777">
    <property type="term" value="P:Mo-molybdopterin cofactor biosynthetic process"/>
    <property type="evidence" value="ECO:0007669"/>
    <property type="project" value="UniProtKB-KW"/>
</dbReference>
<evidence type="ECO:0000256" key="2">
    <source>
        <dbReference type="ARBA" id="ARBA00005046"/>
    </source>
</evidence>
<feature type="domain" description="Molybdopterin cofactor biosynthesis C (MoaC)" evidence="7">
    <location>
        <begin position="74"/>
        <end position="210"/>
    </location>
</feature>
<comment type="pathway">
    <text evidence="2">Cofactor biosynthesis; molybdopterin biosynthesis.</text>
</comment>
<sequence length="222" mass="23095">MHRGPRRSAYHAAVAAARLVQGDPARGAAARPAFPVRPARARLLAALEHRPLNAKPTKAAPALTHLDRAGRPAMVDVGAKPATARAAVARCRVRFPAAVAAQLRASGMSSKKGAVIDTAIVAGTMAVKRTHELIPFCHPLPIDGCRFAVDWDGDNALSIECEVRTVHRTGVEMEALTGATVAALTVYDMCKALSHAIVIGPAKLIGKRGGKRDFGAVAGAGA</sequence>
<dbReference type="UniPathway" id="UPA00344"/>
<dbReference type="Gene3D" id="3.30.70.640">
    <property type="entry name" value="Molybdopterin cofactor biosynthesis C (MoaC) domain"/>
    <property type="match status" value="1"/>
</dbReference>
<comment type="catalytic activity">
    <reaction evidence="1">
        <text>(8S)-3',8-cyclo-7,8-dihydroguanosine 5'-triphosphate = cyclic pyranopterin phosphate + diphosphate</text>
        <dbReference type="Rhea" id="RHEA:49580"/>
        <dbReference type="ChEBI" id="CHEBI:33019"/>
        <dbReference type="ChEBI" id="CHEBI:59648"/>
        <dbReference type="ChEBI" id="CHEBI:131766"/>
        <dbReference type="EC" id="4.6.1.17"/>
    </reaction>
</comment>